<dbReference type="RefSeq" id="XP_024718541.1">
    <property type="nucleotide sequence ID" value="XM_024867703.1"/>
</dbReference>
<dbReference type="EMBL" id="KZ679015">
    <property type="protein sequence ID" value="PSS12543.1"/>
    <property type="molecule type" value="Genomic_DNA"/>
</dbReference>
<dbReference type="STRING" id="857342.A0A2T3AV87"/>
<sequence>MTVHVFLPFIRSCDLFARYAALHLAHSKQLPASNVRRPIDGNNTNPSNHLQTHRNSSLTSSHTSLTMSWLPKKFPTPVAGPMAPFYAAGLIIMYGVNSAANAMMNSAEFKNDPRNPHLKDKPAAAGH</sequence>
<feature type="compositionally biased region" description="Polar residues" evidence="1">
    <location>
        <begin position="41"/>
        <end position="55"/>
    </location>
</feature>
<dbReference type="InterPro" id="IPR006995">
    <property type="entry name" value="ATP_synth_F0_jsu"/>
</dbReference>
<organism evidence="2 3">
    <name type="scientific">Amorphotheca resinae ATCC 22711</name>
    <dbReference type="NCBI Taxonomy" id="857342"/>
    <lineage>
        <taxon>Eukaryota</taxon>
        <taxon>Fungi</taxon>
        <taxon>Dikarya</taxon>
        <taxon>Ascomycota</taxon>
        <taxon>Pezizomycotina</taxon>
        <taxon>Leotiomycetes</taxon>
        <taxon>Helotiales</taxon>
        <taxon>Amorphothecaceae</taxon>
        <taxon>Amorphotheca</taxon>
    </lineage>
</organism>
<dbReference type="GeneID" id="36575784"/>
<feature type="region of interest" description="Disordered" evidence="1">
    <location>
        <begin position="34"/>
        <end position="59"/>
    </location>
</feature>
<dbReference type="PANTHER" id="PTHR28060:SF1">
    <property type="entry name" value="ATP SYNTHASE SUBUNIT J, MITOCHONDRIAL"/>
    <property type="match status" value="1"/>
</dbReference>
<gene>
    <name evidence="2" type="ORF">M430DRAFT_44446</name>
</gene>
<evidence type="ECO:0000256" key="1">
    <source>
        <dbReference type="SAM" id="MobiDB-lite"/>
    </source>
</evidence>
<accession>A0A2T3AV87</accession>
<dbReference type="OrthoDB" id="5520611at2759"/>
<dbReference type="GO" id="GO:0046933">
    <property type="term" value="F:proton-transporting ATP synthase activity, rotational mechanism"/>
    <property type="evidence" value="ECO:0007669"/>
    <property type="project" value="TreeGrafter"/>
</dbReference>
<dbReference type="AlphaFoldDB" id="A0A2T3AV87"/>
<name>A0A2T3AV87_AMORE</name>
<dbReference type="Proteomes" id="UP000241818">
    <property type="component" value="Unassembled WGS sequence"/>
</dbReference>
<dbReference type="GO" id="GO:0045259">
    <property type="term" value="C:proton-transporting ATP synthase complex"/>
    <property type="evidence" value="ECO:0007669"/>
    <property type="project" value="InterPro"/>
</dbReference>
<dbReference type="InParanoid" id="A0A2T3AV87"/>
<keyword evidence="3" id="KW-1185">Reference proteome</keyword>
<dbReference type="PANTHER" id="PTHR28060">
    <property type="entry name" value="ATP SYNTHASE SUBUNIT J, MITOCHONDRIAL"/>
    <property type="match status" value="1"/>
</dbReference>
<evidence type="ECO:0000313" key="2">
    <source>
        <dbReference type="EMBL" id="PSS12543.1"/>
    </source>
</evidence>
<evidence type="ECO:0008006" key="4">
    <source>
        <dbReference type="Google" id="ProtNLM"/>
    </source>
</evidence>
<protein>
    <recommendedName>
        <fullName evidence="4">Mitochondrial F1F0 ATP synthase subunit Atp18</fullName>
    </recommendedName>
</protein>
<dbReference type="Pfam" id="PF04911">
    <property type="entry name" value="ATP-synt_J"/>
    <property type="match status" value="1"/>
</dbReference>
<evidence type="ECO:0000313" key="3">
    <source>
        <dbReference type="Proteomes" id="UP000241818"/>
    </source>
</evidence>
<reference evidence="2 3" key="1">
    <citation type="journal article" date="2018" name="New Phytol.">
        <title>Comparative genomics and transcriptomics depict ericoid mycorrhizal fungi as versatile saprotrophs and plant mutualists.</title>
        <authorList>
            <person name="Martino E."/>
            <person name="Morin E."/>
            <person name="Grelet G.A."/>
            <person name="Kuo A."/>
            <person name="Kohler A."/>
            <person name="Daghino S."/>
            <person name="Barry K.W."/>
            <person name="Cichocki N."/>
            <person name="Clum A."/>
            <person name="Dockter R.B."/>
            <person name="Hainaut M."/>
            <person name="Kuo R.C."/>
            <person name="LaButti K."/>
            <person name="Lindahl B.D."/>
            <person name="Lindquist E.A."/>
            <person name="Lipzen A."/>
            <person name="Khouja H.R."/>
            <person name="Magnuson J."/>
            <person name="Murat C."/>
            <person name="Ohm R.A."/>
            <person name="Singer S.W."/>
            <person name="Spatafora J.W."/>
            <person name="Wang M."/>
            <person name="Veneault-Fourrey C."/>
            <person name="Henrissat B."/>
            <person name="Grigoriev I.V."/>
            <person name="Martin F.M."/>
            <person name="Perotto S."/>
        </authorList>
    </citation>
    <scope>NUCLEOTIDE SEQUENCE [LARGE SCALE GENOMIC DNA]</scope>
    <source>
        <strain evidence="2 3">ATCC 22711</strain>
    </source>
</reference>
<proteinExistence type="predicted"/>